<name>A0ABW0LTD4_9BACL</name>
<gene>
    <name evidence="1" type="ORF">ACFPPD_10630</name>
</gene>
<comment type="caution">
    <text evidence="1">The sequence shown here is derived from an EMBL/GenBank/DDBJ whole genome shotgun (WGS) entry which is preliminary data.</text>
</comment>
<evidence type="ECO:0000313" key="1">
    <source>
        <dbReference type="EMBL" id="MFC5469175.1"/>
    </source>
</evidence>
<dbReference type="EMBL" id="JBHSMH010000026">
    <property type="protein sequence ID" value="MFC5469175.1"/>
    <property type="molecule type" value="Genomic_DNA"/>
</dbReference>
<proteinExistence type="predicted"/>
<protein>
    <submittedName>
        <fullName evidence="1">Uncharacterized protein</fullName>
    </submittedName>
</protein>
<accession>A0ABW0LTD4</accession>
<sequence length="69" mass="8101">MEKMIGQYDDPRYFMDPERFQAAILWFSIGHVEYKVPNYLYQNQKLIEIEVSMEIGSEAPNIQGREGEG</sequence>
<dbReference type="RefSeq" id="WP_378082154.1">
    <property type="nucleotide sequence ID" value="NZ_JBHSMH010000026.1"/>
</dbReference>
<evidence type="ECO:0000313" key="2">
    <source>
        <dbReference type="Proteomes" id="UP001596105"/>
    </source>
</evidence>
<dbReference type="Proteomes" id="UP001596105">
    <property type="component" value="Unassembled WGS sequence"/>
</dbReference>
<reference evidence="2" key="1">
    <citation type="journal article" date="2019" name="Int. J. Syst. Evol. Microbiol.">
        <title>The Global Catalogue of Microorganisms (GCM) 10K type strain sequencing project: providing services to taxonomists for standard genome sequencing and annotation.</title>
        <authorList>
            <consortium name="The Broad Institute Genomics Platform"/>
            <consortium name="The Broad Institute Genome Sequencing Center for Infectious Disease"/>
            <person name="Wu L."/>
            <person name="Ma J."/>
        </authorList>
    </citation>
    <scope>NUCLEOTIDE SEQUENCE [LARGE SCALE GENOMIC DNA]</scope>
    <source>
        <strain evidence="2">CCUG 57113</strain>
    </source>
</reference>
<organism evidence="1 2">
    <name type="scientific">Cohnella suwonensis</name>
    <dbReference type="NCBI Taxonomy" id="696072"/>
    <lineage>
        <taxon>Bacteria</taxon>
        <taxon>Bacillati</taxon>
        <taxon>Bacillota</taxon>
        <taxon>Bacilli</taxon>
        <taxon>Bacillales</taxon>
        <taxon>Paenibacillaceae</taxon>
        <taxon>Cohnella</taxon>
    </lineage>
</organism>
<keyword evidence="2" id="KW-1185">Reference proteome</keyword>